<protein>
    <submittedName>
        <fullName evidence="1">Uncharacterized protein</fullName>
    </submittedName>
</protein>
<reference evidence="1" key="2">
    <citation type="submission" date="2020-11" db="EMBL/GenBank/DDBJ databases">
        <authorList>
            <person name="McCartney M.A."/>
            <person name="Auch B."/>
            <person name="Kono T."/>
            <person name="Mallez S."/>
            <person name="Becker A."/>
            <person name="Gohl D.M."/>
            <person name="Silverstein K.A.T."/>
            <person name="Koren S."/>
            <person name="Bechman K.B."/>
            <person name="Herman A."/>
            <person name="Abrahante J.E."/>
            <person name="Garbe J."/>
        </authorList>
    </citation>
    <scope>NUCLEOTIDE SEQUENCE</scope>
    <source>
        <strain evidence="1">Duluth1</strain>
        <tissue evidence="1">Whole animal</tissue>
    </source>
</reference>
<name>A0A9D4LUG3_DREPO</name>
<keyword evidence="2" id="KW-1185">Reference proteome</keyword>
<gene>
    <name evidence="1" type="ORF">DPMN_027493</name>
</gene>
<dbReference type="Proteomes" id="UP000828390">
    <property type="component" value="Unassembled WGS sequence"/>
</dbReference>
<sequence>MNHHLFTEFRIGQSNHSLCKTGSMTTEHSLQFCPLQDLVEKPTRQAELYGSLQRANVSI</sequence>
<accession>A0A9D4LUG3</accession>
<dbReference type="EMBL" id="JAIWYP010000002">
    <property type="protein sequence ID" value="KAH3864475.1"/>
    <property type="molecule type" value="Genomic_DNA"/>
</dbReference>
<evidence type="ECO:0000313" key="1">
    <source>
        <dbReference type="EMBL" id="KAH3864475.1"/>
    </source>
</evidence>
<organism evidence="1 2">
    <name type="scientific">Dreissena polymorpha</name>
    <name type="common">Zebra mussel</name>
    <name type="synonym">Mytilus polymorpha</name>
    <dbReference type="NCBI Taxonomy" id="45954"/>
    <lineage>
        <taxon>Eukaryota</taxon>
        <taxon>Metazoa</taxon>
        <taxon>Spiralia</taxon>
        <taxon>Lophotrochozoa</taxon>
        <taxon>Mollusca</taxon>
        <taxon>Bivalvia</taxon>
        <taxon>Autobranchia</taxon>
        <taxon>Heteroconchia</taxon>
        <taxon>Euheterodonta</taxon>
        <taxon>Imparidentia</taxon>
        <taxon>Neoheterodontei</taxon>
        <taxon>Myida</taxon>
        <taxon>Dreissenoidea</taxon>
        <taxon>Dreissenidae</taxon>
        <taxon>Dreissena</taxon>
    </lineage>
</organism>
<dbReference type="AlphaFoldDB" id="A0A9D4LUG3"/>
<reference evidence="1" key="1">
    <citation type="journal article" date="2019" name="bioRxiv">
        <title>The Genome of the Zebra Mussel, Dreissena polymorpha: A Resource for Invasive Species Research.</title>
        <authorList>
            <person name="McCartney M.A."/>
            <person name="Auch B."/>
            <person name="Kono T."/>
            <person name="Mallez S."/>
            <person name="Zhang Y."/>
            <person name="Obille A."/>
            <person name="Becker A."/>
            <person name="Abrahante J.E."/>
            <person name="Garbe J."/>
            <person name="Badalamenti J.P."/>
            <person name="Herman A."/>
            <person name="Mangelson H."/>
            <person name="Liachko I."/>
            <person name="Sullivan S."/>
            <person name="Sone E.D."/>
            <person name="Koren S."/>
            <person name="Silverstein K.A.T."/>
            <person name="Beckman K.B."/>
            <person name="Gohl D.M."/>
        </authorList>
    </citation>
    <scope>NUCLEOTIDE SEQUENCE</scope>
    <source>
        <strain evidence="1">Duluth1</strain>
        <tissue evidence="1">Whole animal</tissue>
    </source>
</reference>
<comment type="caution">
    <text evidence="1">The sequence shown here is derived from an EMBL/GenBank/DDBJ whole genome shotgun (WGS) entry which is preliminary data.</text>
</comment>
<proteinExistence type="predicted"/>
<evidence type="ECO:0000313" key="2">
    <source>
        <dbReference type="Proteomes" id="UP000828390"/>
    </source>
</evidence>